<dbReference type="InterPro" id="IPR001737">
    <property type="entry name" value="KsgA/Erm"/>
</dbReference>
<evidence type="ECO:0000256" key="2">
    <source>
        <dbReference type="ARBA" id="ARBA00022679"/>
    </source>
</evidence>
<feature type="domain" description="Ribosomal RNA adenine methylase transferase N-terminal" evidence="6">
    <location>
        <begin position="13"/>
        <end position="158"/>
    </location>
</feature>
<dbReference type="InterPro" id="IPR020598">
    <property type="entry name" value="rRNA_Ade_methylase_Trfase_N"/>
</dbReference>
<proteinExistence type="inferred from homology"/>
<dbReference type="Pfam" id="PF00398">
    <property type="entry name" value="RrnaAD"/>
    <property type="match status" value="1"/>
</dbReference>
<evidence type="ECO:0000256" key="3">
    <source>
        <dbReference type="ARBA" id="ARBA00022691"/>
    </source>
</evidence>
<feature type="binding site" evidence="5">
    <location>
        <position position="6"/>
    </location>
    <ligand>
        <name>S-adenosyl-L-methionine</name>
        <dbReference type="ChEBI" id="CHEBI:59789"/>
    </ligand>
</feature>
<name>A0AAT9GRN9_9CREN</name>
<organism evidence="7">
    <name type="scientific">Sulfurisphaera javensis</name>
    <dbReference type="NCBI Taxonomy" id="2049879"/>
    <lineage>
        <taxon>Archaea</taxon>
        <taxon>Thermoproteota</taxon>
        <taxon>Thermoprotei</taxon>
        <taxon>Sulfolobales</taxon>
        <taxon>Sulfolobaceae</taxon>
        <taxon>Sulfurisphaera</taxon>
    </lineage>
</organism>
<dbReference type="Gene3D" id="3.40.50.150">
    <property type="entry name" value="Vaccinia Virus protein VP39"/>
    <property type="match status" value="1"/>
</dbReference>
<dbReference type="NCBIfam" id="NF011489">
    <property type="entry name" value="PRK14896.1-5"/>
    <property type="match status" value="1"/>
</dbReference>
<comment type="similarity">
    <text evidence="5">Belongs to the class I-like SAM-binding methyltransferase superfamily. rRNA adenine N(6)-methyltransferase family.</text>
</comment>
<keyword evidence="4 5" id="KW-0694">RNA-binding</keyword>
<reference evidence="7" key="1">
    <citation type="submission" date="2024-03" db="EMBL/GenBank/DDBJ databases">
        <title>Complete genome sequence of Sulfurisphaera javensis strain KD-1.</title>
        <authorList>
            <person name="Sakai H."/>
            <person name="Nur N."/>
            <person name="Suwanto A."/>
            <person name="Kurosawa N."/>
        </authorList>
    </citation>
    <scope>NUCLEOTIDE SEQUENCE</scope>
    <source>
        <strain evidence="7">KD-1</strain>
    </source>
</reference>
<dbReference type="PANTHER" id="PTHR11727:SF7">
    <property type="entry name" value="DIMETHYLADENOSINE TRANSFERASE-RELATED"/>
    <property type="match status" value="1"/>
</dbReference>
<dbReference type="Gene3D" id="1.10.8.100">
    <property type="entry name" value="Ribosomal RNA adenine dimethylase-like, domain 2"/>
    <property type="match status" value="1"/>
</dbReference>
<feature type="binding site" evidence="5">
    <location>
        <position position="79"/>
    </location>
    <ligand>
        <name>S-adenosyl-L-methionine</name>
        <dbReference type="ChEBI" id="CHEBI:59789"/>
    </ligand>
</feature>
<feature type="binding site" evidence="5">
    <location>
        <position position="49"/>
    </location>
    <ligand>
        <name>S-adenosyl-L-methionine</name>
        <dbReference type="ChEBI" id="CHEBI:59789"/>
    </ligand>
</feature>
<protein>
    <submittedName>
        <fullName evidence="7">16S ribosomal RNA methyltransferase A</fullName>
    </submittedName>
</protein>
<evidence type="ECO:0000313" key="7">
    <source>
        <dbReference type="EMBL" id="BFH73517.1"/>
    </source>
</evidence>
<dbReference type="EMBL" id="AP031322">
    <property type="protein sequence ID" value="BFH73517.1"/>
    <property type="molecule type" value="Genomic_DNA"/>
</dbReference>
<feature type="binding site" evidence="5">
    <location>
        <position position="65"/>
    </location>
    <ligand>
        <name>S-adenosyl-L-methionine</name>
        <dbReference type="ChEBI" id="CHEBI:59789"/>
    </ligand>
</feature>
<dbReference type="SMART" id="SM00650">
    <property type="entry name" value="rADc"/>
    <property type="match status" value="1"/>
</dbReference>
<dbReference type="GeneID" id="92354416"/>
<evidence type="ECO:0000256" key="4">
    <source>
        <dbReference type="ARBA" id="ARBA00022884"/>
    </source>
</evidence>
<gene>
    <name evidence="7" type="ORF">SJAV_14610</name>
</gene>
<keyword evidence="1 5" id="KW-0489">Methyltransferase</keyword>
<dbReference type="RefSeq" id="WP_369609104.1">
    <property type="nucleotide sequence ID" value="NZ_AP031322.1"/>
</dbReference>
<dbReference type="KEGG" id="sjv:SJAV_14610"/>
<evidence type="ECO:0000256" key="1">
    <source>
        <dbReference type="ARBA" id="ARBA00022603"/>
    </source>
</evidence>
<dbReference type="AlphaFoldDB" id="A0AAT9GRN9"/>
<dbReference type="PROSITE" id="PS51689">
    <property type="entry name" value="SAM_RNA_A_N6_MT"/>
    <property type="match status" value="1"/>
</dbReference>
<keyword evidence="3 5" id="KW-0949">S-adenosyl-L-methionine</keyword>
<feature type="binding site" evidence="5">
    <location>
        <position position="8"/>
    </location>
    <ligand>
        <name>S-adenosyl-L-methionine</name>
        <dbReference type="ChEBI" id="CHEBI:59789"/>
    </ligand>
</feature>
<dbReference type="GO" id="GO:0003723">
    <property type="term" value="F:RNA binding"/>
    <property type="evidence" value="ECO:0007669"/>
    <property type="project" value="UniProtKB-UniRule"/>
</dbReference>
<dbReference type="InterPro" id="IPR023165">
    <property type="entry name" value="rRNA_Ade_diMease-like_C"/>
</dbReference>
<dbReference type="InterPro" id="IPR029063">
    <property type="entry name" value="SAM-dependent_MTases_sf"/>
</dbReference>
<dbReference type="SUPFAM" id="SSF53335">
    <property type="entry name" value="S-adenosyl-L-methionine-dependent methyltransferases"/>
    <property type="match status" value="1"/>
</dbReference>
<dbReference type="GO" id="GO:0000179">
    <property type="term" value="F:rRNA (adenine-N6,N6-)-dimethyltransferase activity"/>
    <property type="evidence" value="ECO:0007669"/>
    <property type="project" value="UniProtKB-UniRule"/>
</dbReference>
<keyword evidence="2 5" id="KW-0808">Transferase</keyword>
<accession>A0AAT9GRN9</accession>
<feature type="binding site" evidence="5">
    <location>
        <position position="32"/>
    </location>
    <ligand>
        <name>S-adenosyl-L-methionine</name>
        <dbReference type="ChEBI" id="CHEBI:59789"/>
    </ligand>
</feature>
<sequence length="221" mass="25955">MRLGQHFLVNEETIKKFVSYVDLSIRPLIEIGGGKGNITKHLNPDIIIELDERFSNYLKNLVIADARYLPVIRGQIVSSLPYYITFDFFEEIVKLDGIKRLSLILQLDFIKKVVNEPTYISYLLNYYFKIEIKDVLPPWFFKPRPKVFSSIVIFQRIRTNTNKVNELLKCISRYRNKKIVNALELCGATNIKNKDIFNKRVRDYKPCQVLELLSLINTNYV</sequence>
<dbReference type="PANTHER" id="PTHR11727">
    <property type="entry name" value="DIMETHYLADENOSINE TRANSFERASE"/>
    <property type="match status" value="1"/>
</dbReference>
<evidence type="ECO:0000256" key="5">
    <source>
        <dbReference type="PROSITE-ProRule" id="PRU01026"/>
    </source>
</evidence>
<evidence type="ECO:0000259" key="6">
    <source>
        <dbReference type="SMART" id="SM00650"/>
    </source>
</evidence>